<reference evidence="2 4" key="1">
    <citation type="submission" date="2017-09" db="EMBL/GenBank/DDBJ databases">
        <title>Genomics of the genus Arcobacter.</title>
        <authorList>
            <person name="Perez-Cataluna A."/>
            <person name="Figueras M.J."/>
            <person name="Salas-Masso N."/>
        </authorList>
    </citation>
    <scope>NUCLEOTIDE SEQUENCE [LARGE SCALE GENOMIC DNA]</scope>
    <source>
        <strain evidence="2 4">CECT 7837</strain>
    </source>
</reference>
<evidence type="ECO:0000313" key="3">
    <source>
        <dbReference type="Proteomes" id="UP000262582"/>
    </source>
</evidence>
<evidence type="ECO:0000313" key="2">
    <source>
        <dbReference type="EMBL" id="RXI29909.1"/>
    </source>
</evidence>
<gene>
    <name evidence="1" type="ORF">AELL_1788</name>
    <name evidence="2" type="ORF">CP962_09605</name>
</gene>
<dbReference type="RefSeq" id="WP_118917606.1">
    <property type="nucleotide sequence ID" value="NZ_CP032097.1"/>
</dbReference>
<dbReference type="KEGG" id="aell:AELL_1788"/>
<accession>A0A347U9B3</accession>
<dbReference type="AlphaFoldDB" id="A0A347U9B3"/>
<evidence type="ECO:0000313" key="4">
    <source>
        <dbReference type="Proteomes" id="UP000290588"/>
    </source>
</evidence>
<evidence type="ECO:0008006" key="5">
    <source>
        <dbReference type="Google" id="ProtNLM"/>
    </source>
</evidence>
<organism evidence="2 4">
    <name type="scientific">Arcobacter ellisii</name>
    <dbReference type="NCBI Taxonomy" id="913109"/>
    <lineage>
        <taxon>Bacteria</taxon>
        <taxon>Pseudomonadati</taxon>
        <taxon>Campylobacterota</taxon>
        <taxon>Epsilonproteobacteria</taxon>
        <taxon>Campylobacterales</taxon>
        <taxon>Arcobacteraceae</taxon>
        <taxon>Arcobacter</taxon>
    </lineage>
</organism>
<dbReference type="EMBL" id="CP032097">
    <property type="protein sequence ID" value="AXX95441.1"/>
    <property type="molecule type" value="Genomic_DNA"/>
</dbReference>
<dbReference type="OrthoDB" id="5346536at2"/>
<proteinExistence type="predicted"/>
<name>A0A347U9B3_9BACT</name>
<dbReference type="EMBL" id="NXIG01000009">
    <property type="protein sequence ID" value="RXI29909.1"/>
    <property type="molecule type" value="Genomic_DNA"/>
</dbReference>
<keyword evidence="3" id="KW-1185">Reference proteome</keyword>
<protein>
    <recommendedName>
        <fullName evidence="5">DUF945 domain-containing protein</fullName>
    </recommendedName>
</protein>
<sequence>MKKLVLGAVAILVAVIAVVIGFKIKSDSLINAKIEELKNNGFVVKHQQSSNYLKTTGSGQIEVVYPDKVTTYLFSKIKNEEIKKTLEKQYSLLETVEKVEIFEGITFDYDFVINNLSFDANTNIYLSSLSKKAMYTLTQESTNIASSKWLLDFLKDKKLKVSIDKNANYKIADIDTVIPELMFLTIRGLEGNSKNMKLGLLKLSGTEKSDKDFFQLNDLNVDYNFDDKKEISNSTIKNIEFQDFDNSFNIKNILINSNTIKDEVNISGKSEIGFDEVNVKKYGEEVANLKKTTLNFTVDKLPIKKLDEITSYLEDENYKDYVKTLFQSGISVSSNGSATTYMIKGQKIFDTLKYDLSLGLNKNGSIEDAKNVKDIFETIKLVINLDNETAQNLKNLLNLKQPDSQVDFIDGENNLKKFEAELKTDGVYVNGKKVLEEKELELPKKKSFDDSQYLGQNTNGKGVFYDYELIGDNLLKVTFRYVPDMSTITSGGISVSFPELKDATRIKKHTTNSFEKINFYDAGSEIWNGGLEKNIISSYLLVEGWDENWTDATIEKEFSLEIDVKDLDVLQINLRGGALNDTNNGEKASEIVPVDGELDQQNYPIQIADIEIYSLKK</sequence>
<evidence type="ECO:0000313" key="1">
    <source>
        <dbReference type="EMBL" id="AXX95441.1"/>
    </source>
</evidence>
<dbReference type="Proteomes" id="UP000262582">
    <property type="component" value="Chromosome"/>
</dbReference>
<dbReference type="Proteomes" id="UP000290588">
    <property type="component" value="Unassembled WGS sequence"/>
</dbReference>
<reference evidence="1 3" key="2">
    <citation type="submission" date="2018-08" db="EMBL/GenBank/DDBJ databases">
        <title>Complete genome of the Arcobacter ellisii type strain LMG 26155.</title>
        <authorList>
            <person name="Miller W.G."/>
            <person name="Yee E."/>
            <person name="Bono J.L."/>
        </authorList>
    </citation>
    <scope>NUCLEOTIDE SEQUENCE [LARGE SCALE GENOMIC DNA]</scope>
    <source>
        <strain evidence="1 3">LMG 26155</strain>
    </source>
</reference>